<evidence type="ECO:0000256" key="2">
    <source>
        <dbReference type="ARBA" id="ARBA00022691"/>
    </source>
</evidence>
<accession>A0A5P0WGN9</accession>
<dbReference type="CDD" id="cd01335">
    <property type="entry name" value="Radical_SAM"/>
    <property type="match status" value="1"/>
</dbReference>
<evidence type="ECO:0000313" key="10">
    <source>
        <dbReference type="Proteomes" id="UP000390763"/>
    </source>
</evidence>
<reference evidence="9 10" key="1">
    <citation type="submission" date="2019-09" db="EMBL/GenBank/DDBJ databases">
        <title>Distinct polysaccharide growth profiles of human intestinal Prevotella copri isolates.</title>
        <authorList>
            <person name="Fehlner-Peach H."/>
            <person name="Magnabosco C."/>
            <person name="Raghavan V."/>
            <person name="Scher J.U."/>
            <person name="Tett A."/>
            <person name="Cox L.M."/>
            <person name="Gottsegen C."/>
            <person name="Watters A."/>
            <person name="Wiltshire- Gordon J.D."/>
            <person name="Segata N."/>
            <person name="Bonneau R."/>
            <person name="Littman D.R."/>
        </authorList>
    </citation>
    <scope>NUCLEOTIDE SEQUENCE [LARGE SCALE GENOMIC DNA]</scope>
    <source>
        <strain evidence="8 9">BVe41219</strain>
        <strain evidence="10">iAK279</strain>
    </source>
</reference>
<dbReference type="EMBL" id="VZAZ01000021">
    <property type="protein sequence ID" value="MQO55051.1"/>
    <property type="molecule type" value="Genomic_DNA"/>
</dbReference>
<dbReference type="PANTHER" id="PTHR11228:SF7">
    <property type="entry name" value="PQQA PEPTIDE CYCLASE"/>
    <property type="match status" value="1"/>
</dbReference>
<evidence type="ECO:0000313" key="7">
    <source>
        <dbReference type="EMBL" id="MQO04303.1"/>
    </source>
</evidence>
<dbReference type="SFLD" id="SFLDS00029">
    <property type="entry name" value="Radical_SAM"/>
    <property type="match status" value="1"/>
</dbReference>
<comment type="caution">
    <text evidence="7">The sequence shown here is derived from an EMBL/GenBank/DDBJ whole genome shotgun (WGS) entry which is preliminary data.</text>
</comment>
<evidence type="ECO:0000259" key="6">
    <source>
        <dbReference type="PROSITE" id="PS51918"/>
    </source>
</evidence>
<proteinExistence type="predicted"/>
<dbReference type="InterPro" id="IPR013785">
    <property type="entry name" value="Aldolase_TIM"/>
</dbReference>
<sequence length="486" mass="56838">MKYVLNPQYVLRHGGNKSFIISCQGYGEKSSICIIHPVYAMMLSFFKGRTKGEIYAEISELFHLSSELVSSQLDKLIDNTDYIECEKSFFPPHLIIEYKDGMKIPFYNYKDFSYKEVDLCMSRLDAPIDIICNLTLHCATSCIYCYANRKGNQTKHMDVSLVESILDQAKELGVIRFKLMGGEIMLYKGWERIVKKSIEYGFQPDISTKKPITEKEIQKWIELGATTDPIQISLDTLIKEHLYQILKVNDPYYDQIKESINLLEKYHVTYVVHTVINRFNDNVEDIRSLATFFKGKKYLKRWMFDAAKCSMYNGLLYKEYKTSAQKIAEIGDYVSELNRQRIFSFKLYKPSVLRDFNKLTIEEKAEHFEKRTMCSGNLNALYILPDGKVTICEELYWHPHFIIGDLKKQTLKEIWNSQKAKDIFYLKQSSIPSDSPCSSCQDFFECRKYKHICWRDTILAYGADKWYYPDISCPKAPHINKDIAIE</sequence>
<dbReference type="SUPFAM" id="SSF102114">
    <property type="entry name" value="Radical SAM enzymes"/>
    <property type="match status" value="1"/>
</dbReference>
<gene>
    <name evidence="8" type="ORF">F7D42_04870</name>
    <name evidence="7" type="ORF">F7D62_09315</name>
</gene>
<dbReference type="RefSeq" id="WP_153087136.1">
    <property type="nucleotide sequence ID" value="NZ_JAPDUK010000001.1"/>
</dbReference>
<feature type="domain" description="Radical SAM core" evidence="6">
    <location>
        <begin position="124"/>
        <end position="346"/>
    </location>
</feature>
<dbReference type="InterPro" id="IPR023885">
    <property type="entry name" value="4Fe4S-binding_SPASM_dom"/>
</dbReference>
<dbReference type="GO" id="GO:0046872">
    <property type="term" value="F:metal ion binding"/>
    <property type="evidence" value="ECO:0007669"/>
    <property type="project" value="UniProtKB-KW"/>
</dbReference>
<keyword evidence="2" id="KW-0949">S-adenosyl-L-methionine</keyword>
<dbReference type="InterPro" id="IPR050377">
    <property type="entry name" value="Radical_SAM_PqqE_MftC-like"/>
</dbReference>
<evidence type="ECO:0000256" key="1">
    <source>
        <dbReference type="ARBA" id="ARBA00001966"/>
    </source>
</evidence>
<dbReference type="PROSITE" id="PS51918">
    <property type="entry name" value="RADICAL_SAM"/>
    <property type="match status" value="1"/>
</dbReference>
<dbReference type="Proteomes" id="UP000358159">
    <property type="component" value="Unassembled WGS sequence"/>
</dbReference>
<dbReference type="GO" id="GO:0051536">
    <property type="term" value="F:iron-sulfur cluster binding"/>
    <property type="evidence" value="ECO:0007669"/>
    <property type="project" value="UniProtKB-KW"/>
</dbReference>
<protein>
    <submittedName>
        <fullName evidence="7">Radical SAM protein</fullName>
    </submittedName>
</protein>
<evidence type="ECO:0000313" key="9">
    <source>
        <dbReference type="Proteomes" id="UP000358159"/>
    </source>
</evidence>
<evidence type="ECO:0000256" key="4">
    <source>
        <dbReference type="ARBA" id="ARBA00023004"/>
    </source>
</evidence>
<dbReference type="NCBIfam" id="TIGR04085">
    <property type="entry name" value="rSAM_more_4Fe4S"/>
    <property type="match status" value="1"/>
</dbReference>
<evidence type="ECO:0000256" key="5">
    <source>
        <dbReference type="ARBA" id="ARBA00023014"/>
    </source>
</evidence>
<dbReference type="Proteomes" id="UP000390763">
    <property type="component" value="Unassembled WGS sequence"/>
</dbReference>
<comment type="cofactor">
    <cofactor evidence="1">
        <name>[4Fe-4S] cluster</name>
        <dbReference type="ChEBI" id="CHEBI:49883"/>
    </cofactor>
</comment>
<evidence type="ECO:0000313" key="8">
    <source>
        <dbReference type="EMBL" id="MQO55051.1"/>
    </source>
</evidence>
<dbReference type="Pfam" id="PF13186">
    <property type="entry name" value="SPASM"/>
    <property type="match status" value="1"/>
</dbReference>
<dbReference type="SFLD" id="SFLDG01067">
    <property type="entry name" value="SPASM/twitch_domain_containing"/>
    <property type="match status" value="1"/>
</dbReference>
<evidence type="ECO:0000256" key="3">
    <source>
        <dbReference type="ARBA" id="ARBA00022723"/>
    </source>
</evidence>
<keyword evidence="3" id="KW-0479">Metal-binding</keyword>
<dbReference type="Gene3D" id="3.20.20.70">
    <property type="entry name" value="Aldolase class I"/>
    <property type="match status" value="1"/>
</dbReference>
<dbReference type="Pfam" id="PF04055">
    <property type="entry name" value="Radical_SAM"/>
    <property type="match status" value="1"/>
</dbReference>
<dbReference type="PANTHER" id="PTHR11228">
    <property type="entry name" value="RADICAL SAM DOMAIN PROTEIN"/>
    <property type="match status" value="1"/>
</dbReference>
<dbReference type="InterPro" id="IPR058240">
    <property type="entry name" value="rSAM_sf"/>
</dbReference>
<keyword evidence="5" id="KW-0411">Iron-sulfur</keyword>
<dbReference type="AlphaFoldDB" id="A0A5P0WGN9"/>
<name>A0A5P0WGN9_9BACT</name>
<dbReference type="EMBL" id="VZBT01000071">
    <property type="protein sequence ID" value="MQO04303.1"/>
    <property type="molecule type" value="Genomic_DNA"/>
</dbReference>
<keyword evidence="4" id="KW-0408">Iron</keyword>
<dbReference type="CDD" id="cd21109">
    <property type="entry name" value="SPASM"/>
    <property type="match status" value="1"/>
</dbReference>
<dbReference type="GO" id="GO:0003824">
    <property type="term" value="F:catalytic activity"/>
    <property type="evidence" value="ECO:0007669"/>
    <property type="project" value="InterPro"/>
</dbReference>
<dbReference type="InterPro" id="IPR007197">
    <property type="entry name" value="rSAM"/>
</dbReference>
<organism evidence="7 10">
    <name type="scientific">Segatella copri</name>
    <dbReference type="NCBI Taxonomy" id="165179"/>
    <lineage>
        <taxon>Bacteria</taxon>
        <taxon>Pseudomonadati</taxon>
        <taxon>Bacteroidota</taxon>
        <taxon>Bacteroidia</taxon>
        <taxon>Bacteroidales</taxon>
        <taxon>Prevotellaceae</taxon>
        <taxon>Segatella</taxon>
    </lineage>
</organism>
<reference evidence="7" key="2">
    <citation type="submission" date="2023-10" db="EMBL/GenBank/DDBJ databases">
        <title>Distinct polysaccharide growth profiles of human intestinal Prevotella copri isolates.</title>
        <authorList>
            <person name="Fehlner-Peach H."/>
            <person name="Magnabosco C."/>
            <person name="Raghavan V."/>
            <person name="Scher J.U."/>
            <person name="Tett A."/>
            <person name="Cox L.M."/>
            <person name="Gottsegen C."/>
            <person name="Watters A."/>
            <person name="Wiltshire- Gordon J.D."/>
            <person name="Segata N."/>
            <person name="Bonneau R."/>
            <person name="Littman D.R."/>
        </authorList>
    </citation>
    <scope>NUCLEOTIDE SEQUENCE</scope>
    <source>
        <strain evidence="7">IAK279</strain>
    </source>
</reference>